<keyword evidence="4 10" id="KW-0812">Transmembrane</keyword>
<keyword evidence="7 10" id="KW-0472">Membrane</keyword>
<keyword evidence="2 10" id="KW-0444">Lipid biosynthesis</keyword>
<evidence type="ECO:0000256" key="3">
    <source>
        <dbReference type="ARBA" id="ARBA00022679"/>
    </source>
</evidence>
<dbReference type="Proteomes" id="UP000640725">
    <property type="component" value="Unassembled WGS sequence"/>
</dbReference>
<keyword evidence="6 10" id="KW-0443">Lipid metabolism</keyword>
<dbReference type="RefSeq" id="WP_193871629.1">
    <property type="nucleotide sequence ID" value="NZ_JADEWU010000090.1"/>
</dbReference>
<keyword evidence="5 10" id="KW-1133">Transmembrane helix</keyword>
<keyword evidence="9 10" id="KW-1208">Phospholipid metabolism</keyword>
<comment type="subunit">
    <text evidence="10">Probably interacts with PlsX.</text>
</comment>
<evidence type="ECO:0000256" key="6">
    <source>
        <dbReference type="ARBA" id="ARBA00023098"/>
    </source>
</evidence>
<comment type="function">
    <text evidence="10">Catalyzes the transfer of an acyl group from acyl-phosphate (acyl-PO(4)) to glycerol-3-phosphate (G3P) to form lysophosphatidic acid (LPA). This enzyme utilizes acyl-phosphate as fatty acyl donor, but not acyl-CoA or acyl-ACP.</text>
</comment>
<keyword evidence="8 10" id="KW-0594">Phospholipid biosynthesis</keyword>
<evidence type="ECO:0000256" key="10">
    <source>
        <dbReference type="HAMAP-Rule" id="MF_01043"/>
    </source>
</evidence>
<dbReference type="SMART" id="SM01207">
    <property type="entry name" value="G3P_acyltransf"/>
    <property type="match status" value="1"/>
</dbReference>
<dbReference type="PANTHER" id="PTHR30309">
    <property type="entry name" value="INNER MEMBRANE PROTEIN YGIH"/>
    <property type="match status" value="1"/>
</dbReference>
<protein>
    <recommendedName>
        <fullName evidence="10">Glycerol-3-phosphate acyltransferase</fullName>
    </recommendedName>
    <alternativeName>
        <fullName evidence="10">Acyl-PO4 G3P acyltransferase</fullName>
    </alternativeName>
    <alternativeName>
        <fullName evidence="10">Acyl-phosphate--glycerol-3-phosphate acyltransferase</fullName>
    </alternativeName>
    <alternativeName>
        <fullName evidence="10">G3P acyltransferase</fullName>
        <shortName evidence="10">GPAT</shortName>
        <ecNumber evidence="10">2.3.1.275</ecNumber>
    </alternativeName>
    <alternativeName>
        <fullName evidence="10">Lysophosphatidic acid synthase</fullName>
        <shortName evidence="10">LPA synthase</shortName>
    </alternativeName>
</protein>
<name>A0ABR9UII4_9CYAN</name>
<feature type="transmembrane region" description="Helical" evidence="10">
    <location>
        <begin position="58"/>
        <end position="80"/>
    </location>
</feature>
<feature type="transmembrane region" description="Helical" evidence="10">
    <location>
        <begin position="184"/>
        <end position="199"/>
    </location>
</feature>
<evidence type="ECO:0000313" key="12">
    <source>
        <dbReference type="Proteomes" id="UP000640725"/>
    </source>
</evidence>
<dbReference type="Pfam" id="PF02660">
    <property type="entry name" value="G3P_acyltransf"/>
    <property type="match status" value="1"/>
</dbReference>
<gene>
    <name evidence="10 11" type="primary">plsY</name>
    <name evidence="11" type="ORF">IQ236_24060</name>
</gene>
<evidence type="ECO:0000256" key="9">
    <source>
        <dbReference type="ARBA" id="ARBA00023264"/>
    </source>
</evidence>
<dbReference type="InterPro" id="IPR003811">
    <property type="entry name" value="G3P_acylTferase_PlsY"/>
</dbReference>
<comment type="pathway">
    <text evidence="10">Lipid metabolism; phospholipid metabolism.</text>
</comment>
<proteinExistence type="inferred from homology"/>
<dbReference type="GO" id="GO:0004366">
    <property type="term" value="F:glycerol-3-phosphate O-acyltransferase activity"/>
    <property type="evidence" value="ECO:0007669"/>
    <property type="project" value="UniProtKB-EC"/>
</dbReference>
<keyword evidence="11" id="KW-0012">Acyltransferase</keyword>
<accession>A0ABR9UII4</accession>
<evidence type="ECO:0000256" key="1">
    <source>
        <dbReference type="ARBA" id="ARBA00022475"/>
    </source>
</evidence>
<feature type="transmembrane region" description="Helical" evidence="10">
    <location>
        <begin position="6"/>
        <end position="27"/>
    </location>
</feature>
<organism evidence="11 12">
    <name type="scientific">Planktothrix mougeotii LEGE 06226</name>
    <dbReference type="NCBI Taxonomy" id="1828728"/>
    <lineage>
        <taxon>Bacteria</taxon>
        <taxon>Bacillati</taxon>
        <taxon>Cyanobacteriota</taxon>
        <taxon>Cyanophyceae</taxon>
        <taxon>Oscillatoriophycideae</taxon>
        <taxon>Oscillatoriales</taxon>
        <taxon>Microcoleaceae</taxon>
        <taxon>Planktothrix</taxon>
    </lineage>
</organism>
<reference evidence="11 12" key="1">
    <citation type="submission" date="2020-10" db="EMBL/GenBank/DDBJ databases">
        <authorList>
            <person name="Castelo-Branco R."/>
            <person name="Eusebio N."/>
            <person name="Adriana R."/>
            <person name="Vieira A."/>
            <person name="Brugerolle De Fraissinette N."/>
            <person name="Rezende De Castro R."/>
            <person name="Schneider M.P."/>
            <person name="Vasconcelos V."/>
            <person name="Leao P.N."/>
        </authorList>
    </citation>
    <scope>NUCLEOTIDE SEQUENCE [LARGE SCALE GENOMIC DNA]</scope>
    <source>
        <strain evidence="11 12">LEGE 06226</strain>
    </source>
</reference>
<evidence type="ECO:0000256" key="7">
    <source>
        <dbReference type="ARBA" id="ARBA00023136"/>
    </source>
</evidence>
<evidence type="ECO:0000256" key="8">
    <source>
        <dbReference type="ARBA" id="ARBA00023209"/>
    </source>
</evidence>
<sequence>MIEWLLINTGLLVTAYFLGSMPTGYAIGRWFYGVDILAEGSGSTGATNILRTLGKFPALLVLLIDILKGTSAVVLVFWVYSLSLTSELAQTAGIQNLDQLQYWIAILAGLIVIIGHTKSIWIGWRGGKSVASSLGILFALDWKLALATLGIFALVLAISRIVSLSSIAGAIGIGILMIITGEPLPYQIFAIAGGIYVIWRHRSNIDRILKGTEPKVGEKLTTQVQS</sequence>
<feature type="transmembrane region" description="Helical" evidence="10">
    <location>
        <begin position="100"/>
        <end position="124"/>
    </location>
</feature>
<comment type="subcellular location">
    <subcellularLocation>
        <location evidence="10">Cell membrane</location>
        <topology evidence="10">Multi-pass membrane protein</topology>
    </subcellularLocation>
</comment>
<evidence type="ECO:0000256" key="2">
    <source>
        <dbReference type="ARBA" id="ARBA00022516"/>
    </source>
</evidence>
<keyword evidence="3 10" id="KW-0808">Transferase</keyword>
<dbReference type="PANTHER" id="PTHR30309:SF0">
    <property type="entry name" value="GLYCEROL-3-PHOSPHATE ACYLTRANSFERASE-RELATED"/>
    <property type="match status" value="1"/>
</dbReference>
<dbReference type="HAMAP" id="MF_01043">
    <property type="entry name" value="PlsY"/>
    <property type="match status" value="1"/>
</dbReference>
<dbReference type="EC" id="2.3.1.275" evidence="10"/>
<comment type="caution">
    <text evidence="11">The sequence shown here is derived from an EMBL/GenBank/DDBJ whole genome shotgun (WGS) entry which is preliminary data.</text>
</comment>
<feature type="transmembrane region" description="Helical" evidence="10">
    <location>
        <begin position="145"/>
        <end position="178"/>
    </location>
</feature>
<keyword evidence="12" id="KW-1185">Reference proteome</keyword>
<dbReference type="EMBL" id="JADEWU010000090">
    <property type="protein sequence ID" value="MBE9146270.1"/>
    <property type="molecule type" value="Genomic_DNA"/>
</dbReference>
<evidence type="ECO:0000256" key="4">
    <source>
        <dbReference type="ARBA" id="ARBA00022692"/>
    </source>
</evidence>
<comment type="similarity">
    <text evidence="10">Belongs to the PlsY family.</text>
</comment>
<dbReference type="NCBIfam" id="TIGR00023">
    <property type="entry name" value="glycerol-3-phosphate 1-O-acyltransferase PlsY"/>
    <property type="match status" value="1"/>
</dbReference>
<evidence type="ECO:0000313" key="11">
    <source>
        <dbReference type="EMBL" id="MBE9146270.1"/>
    </source>
</evidence>
<comment type="catalytic activity">
    <reaction evidence="10">
        <text>an acyl phosphate + sn-glycerol 3-phosphate = a 1-acyl-sn-glycero-3-phosphate + phosphate</text>
        <dbReference type="Rhea" id="RHEA:34075"/>
        <dbReference type="ChEBI" id="CHEBI:43474"/>
        <dbReference type="ChEBI" id="CHEBI:57597"/>
        <dbReference type="ChEBI" id="CHEBI:57970"/>
        <dbReference type="ChEBI" id="CHEBI:59918"/>
        <dbReference type="EC" id="2.3.1.275"/>
    </reaction>
</comment>
<evidence type="ECO:0000256" key="5">
    <source>
        <dbReference type="ARBA" id="ARBA00022989"/>
    </source>
</evidence>
<keyword evidence="1 10" id="KW-1003">Cell membrane</keyword>